<keyword evidence="3 7" id="KW-0547">Nucleotide-binding</keyword>
<feature type="compositionally biased region" description="Basic and acidic residues" evidence="8">
    <location>
        <begin position="518"/>
        <end position="528"/>
    </location>
</feature>
<dbReference type="InterPro" id="IPR015661">
    <property type="entry name" value="Bub1/Mad3"/>
</dbReference>
<dbReference type="AlphaFoldDB" id="A0AAV7CDS0"/>
<dbReference type="Proteomes" id="UP000824782">
    <property type="component" value="Unassembled WGS sequence"/>
</dbReference>
<dbReference type="Gene3D" id="1.10.510.10">
    <property type="entry name" value="Transferase(Phosphotransferase) domain 1"/>
    <property type="match status" value="1"/>
</dbReference>
<evidence type="ECO:0000256" key="4">
    <source>
        <dbReference type="ARBA" id="ARBA00022838"/>
    </source>
</evidence>
<dbReference type="GO" id="GO:0004672">
    <property type="term" value="F:protein kinase activity"/>
    <property type="evidence" value="ECO:0007669"/>
    <property type="project" value="InterPro"/>
</dbReference>
<dbReference type="SMART" id="SM00220">
    <property type="entry name" value="S_TKc"/>
    <property type="match status" value="1"/>
</dbReference>
<dbReference type="PANTHER" id="PTHR14030:SF26">
    <property type="entry name" value="MITOTIC CHECKPOINT SERINE_THREONINE-PROTEIN KINASE BUB1"/>
    <property type="match status" value="1"/>
</dbReference>
<feature type="region of interest" description="Disordered" evidence="8">
    <location>
        <begin position="502"/>
        <end position="532"/>
    </location>
</feature>
<dbReference type="GO" id="GO:0007094">
    <property type="term" value="P:mitotic spindle assembly checkpoint signaling"/>
    <property type="evidence" value="ECO:0007669"/>
    <property type="project" value="InterPro"/>
</dbReference>
<dbReference type="SUPFAM" id="SSF56112">
    <property type="entry name" value="Protein kinase-like (PK-like)"/>
    <property type="match status" value="1"/>
</dbReference>
<dbReference type="GO" id="GO:0051754">
    <property type="term" value="P:meiotic sister chromatid cohesion, centromeric"/>
    <property type="evidence" value="ECO:0007669"/>
    <property type="project" value="TreeGrafter"/>
</dbReference>
<dbReference type="PROSITE" id="PS50011">
    <property type="entry name" value="PROTEIN_KINASE_DOM"/>
    <property type="match status" value="1"/>
</dbReference>
<gene>
    <name evidence="11" type="ORF">GDO81_008313</name>
</gene>
<protein>
    <recommendedName>
        <fullName evidence="13">Mitotic checkpoint serine/threonine-protein kinase BUB1</fullName>
    </recommendedName>
</protein>
<evidence type="ECO:0000256" key="6">
    <source>
        <dbReference type="ARBA" id="ARBA00023328"/>
    </source>
</evidence>
<dbReference type="InterPro" id="IPR017441">
    <property type="entry name" value="Protein_kinase_ATP_BS"/>
</dbReference>
<dbReference type="InterPro" id="IPR011009">
    <property type="entry name" value="Kinase-like_dom_sf"/>
</dbReference>
<organism evidence="11 12">
    <name type="scientific">Engystomops pustulosus</name>
    <name type="common">Tungara frog</name>
    <name type="synonym">Physalaemus pustulosus</name>
    <dbReference type="NCBI Taxonomy" id="76066"/>
    <lineage>
        <taxon>Eukaryota</taxon>
        <taxon>Metazoa</taxon>
        <taxon>Chordata</taxon>
        <taxon>Craniata</taxon>
        <taxon>Vertebrata</taxon>
        <taxon>Euteleostomi</taxon>
        <taxon>Amphibia</taxon>
        <taxon>Batrachia</taxon>
        <taxon>Anura</taxon>
        <taxon>Neobatrachia</taxon>
        <taxon>Hyloidea</taxon>
        <taxon>Leptodactylidae</taxon>
        <taxon>Leiuperinae</taxon>
        <taxon>Engystomops</taxon>
    </lineage>
</organism>
<reference evidence="11" key="1">
    <citation type="thesis" date="2020" institute="ProQuest LLC" country="789 East Eisenhower Parkway, Ann Arbor, MI, USA">
        <title>Comparative Genomics and Chromosome Evolution.</title>
        <authorList>
            <person name="Mudd A.B."/>
        </authorList>
    </citation>
    <scope>NUCLEOTIDE SEQUENCE</scope>
    <source>
        <strain evidence="11">237g6f4</strain>
        <tissue evidence="11">Blood</tissue>
    </source>
</reference>
<dbReference type="InterPro" id="IPR013212">
    <property type="entry name" value="Mad3/Bub1_I"/>
</dbReference>
<evidence type="ECO:0000256" key="8">
    <source>
        <dbReference type="SAM" id="MobiDB-lite"/>
    </source>
</evidence>
<dbReference type="Pfam" id="PF08311">
    <property type="entry name" value="Mad3_BUB1_I"/>
    <property type="match status" value="1"/>
</dbReference>
<dbReference type="GO" id="GO:0005524">
    <property type="term" value="F:ATP binding"/>
    <property type="evidence" value="ECO:0007669"/>
    <property type="project" value="UniProtKB-UniRule"/>
</dbReference>
<dbReference type="PROSITE" id="PS00108">
    <property type="entry name" value="PROTEIN_KINASE_ST"/>
    <property type="match status" value="1"/>
</dbReference>
<keyword evidence="5 7" id="KW-0067">ATP-binding</keyword>
<dbReference type="PROSITE" id="PS00107">
    <property type="entry name" value="PROTEIN_KINASE_ATP"/>
    <property type="match status" value="1"/>
</dbReference>
<evidence type="ECO:0008006" key="13">
    <source>
        <dbReference type="Google" id="ProtNLM"/>
    </source>
</evidence>
<keyword evidence="6" id="KW-0137">Centromere</keyword>
<evidence type="ECO:0000259" key="10">
    <source>
        <dbReference type="PROSITE" id="PS51489"/>
    </source>
</evidence>
<evidence type="ECO:0000313" key="11">
    <source>
        <dbReference type="EMBL" id="KAG8583198.1"/>
    </source>
</evidence>
<dbReference type="PROSITE" id="PS51489">
    <property type="entry name" value="BUB1_N"/>
    <property type="match status" value="1"/>
</dbReference>
<evidence type="ECO:0000256" key="1">
    <source>
        <dbReference type="ARBA" id="ARBA00004629"/>
    </source>
</evidence>
<dbReference type="Gene3D" id="1.25.40.430">
    <property type="match status" value="1"/>
</dbReference>
<keyword evidence="4" id="KW-0995">Kinetochore</keyword>
<name>A0AAV7CDS0_ENGPU</name>
<feature type="domain" description="Protein kinase" evidence="9">
    <location>
        <begin position="824"/>
        <end position="1123"/>
    </location>
</feature>
<feature type="binding site" evidence="7">
    <location>
        <position position="857"/>
    </location>
    <ligand>
        <name>ATP</name>
        <dbReference type="ChEBI" id="CHEBI:30616"/>
    </ligand>
</feature>
<comment type="subcellular location">
    <subcellularLocation>
        <location evidence="1">Chromosome</location>
        <location evidence="1">Centromere</location>
        <location evidence="1">Kinetochore</location>
    </subcellularLocation>
</comment>
<evidence type="ECO:0000256" key="2">
    <source>
        <dbReference type="ARBA" id="ARBA00022454"/>
    </source>
</evidence>
<keyword evidence="12" id="KW-1185">Reference proteome</keyword>
<sequence>MDIQSCVQMFEAHIQGYTGHDPLELWDRYILWAEETLPPQERRNLLCLLERLVRSFIGDKRYCNDERYLKYCLRFAETIDEPTQFFEFLYSRDIGNRSAVLHIIWAQQLEAKGDINNASALYNKAYENNAEPKDLLDHHFREFQLRTSQKNQPDQDNLIQPLRESQFVNQMAPASEDDLISRGKCQNFAGIHNSVVKESEVPVCRDESNVNKYVTISKSAVVPQPAASSHAEMKQMPMYCKDKLMCGDTEISLEEFRAIVYKKKLEQRKKMQLWEEEGRKYMKGKEEAALHEHMLKQKMEQLSNLLSVQVSTRQTSPEQNRSVQPVPAYSSMVTSSGIKATNIPIATDSLPVSGTPNGVAAHPSLPQTSAVLVGHQQSVLSTLVPQNNSILQRPDAVSQQSACVTLADGMFAKPATERSACTVPDAPKPLGTSSATQMVKFQPGLKEASVMGNFSGLANTSHVTPNTSLGYVQATPSKVLPSPTVNTKEALGFIMDIFQTSTLPDDEEEDDNPFESTDPNKPDIEALCRNDNNTNSAGGGFLALQNAAPSLPSAFCIFEDDTAKVNGTQVKPVEVRTFGERPAPKTTLKNDEVRATESLVDDCTVWAARCNKTLAPSPNSTGDFALAARLASTPASIKQPEQTWKILEDKENATLDDGCHMGFDYSDDKIVQASKIRKLSPIQEQSPDRSKLAMAVPSPSSCSIFPLPDPQVPVEKDEVECTGKRLAACKLSETLQCSAINLEDPWGITTQPFNVCNDYEEDTEPSVQKPEQVIVENVWDDNLLASLLSRLPTPLGSLSAYHQWPSNVPSFKLKTVVKLGSQTFSIDHLIGEGAFAHVYQASIVDIHPQSNQKVILKVQKPAKPWEFYIGSQITQRIKPELRHLYIRFNSAHIFQNGSVLEGDLYSCGSLLNAINLYKKLTEKVMPDPLVMYFTINILYMIEQLHDIGIIHGDLKPDNFTLGEKFVDNQSCNLDLLSHGLALIDLGQSIDMTLFPKGTVFTGKCETSGFQCIEMLTNKPWNYQTDYFGLAGTVYCMLFGNYMKVREEHGAWKTEGNFRRLPNRELWVEFFHTLLNIPDCNSPSPLKHLREKLTLNFKAMYTKKINSVRNRLVILLLENKPTRK</sequence>
<evidence type="ECO:0000256" key="7">
    <source>
        <dbReference type="PROSITE-ProRule" id="PRU10141"/>
    </source>
</evidence>
<accession>A0AAV7CDS0</accession>
<dbReference type="PANTHER" id="PTHR14030">
    <property type="entry name" value="MITOTIC CHECKPOINT SERINE/THREONINE-PROTEIN KINASE BUB1"/>
    <property type="match status" value="1"/>
</dbReference>
<dbReference type="GO" id="GO:0000776">
    <property type="term" value="C:kinetochore"/>
    <property type="evidence" value="ECO:0007669"/>
    <property type="project" value="UniProtKB-KW"/>
</dbReference>
<evidence type="ECO:0000259" key="9">
    <source>
        <dbReference type="PROSITE" id="PS50011"/>
    </source>
</evidence>
<dbReference type="GO" id="GO:0005634">
    <property type="term" value="C:nucleus"/>
    <property type="evidence" value="ECO:0007669"/>
    <property type="project" value="TreeGrafter"/>
</dbReference>
<evidence type="ECO:0000313" key="12">
    <source>
        <dbReference type="Proteomes" id="UP000824782"/>
    </source>
</evidence>
<dbReference type="EMBL" id="WNYA01000003">
    <property type="protein sequence ID" value="KAG8583198.1"/>
    <property type="molecule type" value="Genomic_DNA"/>
</dbReference>
<feature type="compositionally biased region" description="Acidic residues" evidence="8">
    <location>
        <begin position="504"/>
        <end position="513"/>
    </location>
</feature>
<dbReference type="InterPro" id="IPR008271">
    <property type="entry name" value="Ser/Thr_kinase_AS"/>
</dbReference>
<dbReference type="InterPro" id="IPR000719">
    <property type="entry name" value="Prot_kinase_dom"/>
</dbReference>
<evidence type="ECO:0000256" key="3">
    <source>
        <dbReference type="ARBA" id="ARBA00022741"/>
    </source>
</evidence>
<feature type="domain" description="BUB1 N-terminal" evidence="10">
    <location>
        <begin position="10"/>
        <end position="165"/>
    </location>
</feature>
<dbReference type="Gene3D" id="6.10.130.20">
    <property type="match status" value="1"/>
</dbReference>
<dbReference type="SMART" id="SM00777">
    <property type="entry name" value="Mad3_BUB1_I"/>
    <property type="match status" value="1"/>
</dbReference>
<proteinExistence type="predicted"/>
<dbReference type="Pfam" id="PF00069">
    <property type="entry name" value="Pkinase"/>
    <property type="match status" value="1"/>
</dbReference>
<comment type="caution">
    <text evidence="11">The sequence shown here is derived from an EMBL/GenBank/DDBJ whole genome shotgun (WGS) entry which is preliminary data.</text>
</comment>
<keyword evidence="2" id="KW-0158">Chromosome</keyword>
<evidence type="ECO:0000256" key="5">
    <source>
        <dbReference type="ARBA" id="ARBA00022840"/>
    </source>
</evidence>